<reference evidence="2" key="1">
    <citation type="journal article" date="2021" name="Sci. Rep.">
        <title>Diploid genomic architecture of Nitzschia inconspicua, an elite biomass production diatom.</title>
        <authorList>
            <person name="Oliver A."/>
            <person name="Podell S."/>
            <person name="Pinowska A."/>
            <person name="Traller J.C."/>
            <person name="Smith S.R."/>
            <person name="McClure R."/>
            <person name="Beliaev A."/>
            <person name="Bohutskyi P."/>
            <person name="Hill E.A."/>
            <person name="Rabines A."/>
            <person name="Zheng H."/>
            <person name="Allen L.Z."/>
            <person name="Kuo A."/>
            <person name="Grigoriev I.V."/>
            <person name="Allen A.E."/>
            <person name="Hazlebeck D."/>
            <person name="Allen E.E."/>
        </authorList>
    </citation>
    <scope>NUCLEOTIDE SEQUENCE</scope>
    <source>
        <strain evidence="2">Hildebrandi</strain>
    </source>
</reference>
<keyword evidence="3" id="KW-1185">Reference proteome</keyword>
<accession>A0A9K3LJC0</accession>
<dbReference type="AlphaFoldDB" id="A0A9K3LJC0"/>
<proteinExistence type="predicted"/>
<evidence type="ECO:0000256" key="1">
    <source>
        <dbReference type="SAM" id="MobiDB-lite"/>
    </source>
</evidence>
<sequence length="333" mass="37518">MPGFLIPSLEQYRNLRLYKRRRRVLEALVSKQTDNPLLESLDATTQARLETLPAVHDEPRTVASRHDYKQTNSLGPHRKGRRSKIHKSEKPQDQNFVRIFFSESGNMNGDDASIRTCVAIESQVSYRDTNPDTLIRVELESSKTGQICNLTRSMPDGAKELLTQFSTASSVREVAEVDDAMIAALMGTGTSERSPEKTEKKHLVQSRTPNGNNYTTCSNSPPKSDGRLLPPIVSTQAAQSGVCVLPLQLPSRKRIIHQQQHQQQDVTLTRQELPLKQQSNESSSTISLTSNISKPWFQKRKRKKLSQTKLCFSNRQQQIGAAHHYNSALEQMS</sequence>
<name>A0A9K3LJC0_9STRA</name>
<organism evidence="2 3">
    <name type="scientific">Nitzschia inconspicua</name>
    <dbReference type="NCBI Taxonomy" id="303405"/>
    <lineage>
        <taxon>Eukaryota</taxon>
        <taxon>Sar</taxon>
        <taxon>Stramenopiles</taxon>
        <taxon>Ochrophyta</taxon>
        <taxon>Bacillariophyta</taxon>
        <taxon>Bacillariophyceae</taxon>
        <taxon>Bacillariophycidae</taxon>
        <taxon>Bacillariales</taxon>
        <taxon>Bacillariaceae</taxon>
        <taxon>Nitzschia</taxon>
    </lineage>
</organism>
<feature type="region of interest" description="Disordered" evidence="1">
    <location>
        <begin position="189"/>
        <end position="224"/>
    </location>
</feature>
<evidence type="ECO:0000313" key="3">
    <source>
        <dbReference type="Proteomes" id="UP000693970"/>
    </source>
</evidence>
<feature type="compositionally biased region" description="Basic and acidic residues" evidence="1">
    <location>
        <begin position="55"/>
        <end position="69"/>
    </location>
</feature>
<reference evidence="2" key="2">
    <citation type="submission" date="2021-04" db="EMBL/GenBank/DDBJ databases">
        <authorList>
            <person name="Podell S."/>
        </authorList>
    </citation>
    <scope>NUCLEOTIDE SEQUENCE</scope>
    <source>
        <strain evidence="2">Hildebrandi</strain>
    </source>
</reference>
<comment type="caution">
    <text evidence="2">The sequence shown here is derived from an EMBL/GenBank/DDBJ whole genome shotgun (WGS) entry which is preliminary data.</text>
</comment>
<feature type="compositionally biased region" description="Basic residues" evidence="1">
    <location>
        <begin position="76"/>
        <end position="85"/>
    </location>
</feature>
<feature type="compositionally biased region" description="Basic and acidic residues" evidence="1">
    <location>
        <begin position="193"/>
        <end position="202"/>
    </location>
</feature>
<dbReference type="Proteomes" id="UP000693970">
    <property type="component" value="Unassembled WGS sequence"/>
</dbReference>
<dbReference type="EMBL" id="JAGRRH010000010">
    <property type="protein sequence ID" value="KAG7362745.1"/>
    <property type="molecule type" value="Genomic_DNA"/>
</dbReference>
<evidence type="ECO:0000313" key="2">
    <source>
        <dbReference type="EMBL" id="KAG7362745.1"/>
    </source>
</evidence>
<protein>
    <submittedName>
        <fullName evidence="2">Uncharacterized protein</fullName>
    </submittedName>
</protein>
<gene>
    <name evidence="2" type="ORF">IV203_026105</name>
</gene>
<feature type="compositionally biased region" description="Polar residues" evidence="1">
    <location>
        <begin position="205"/>
        <end position="222"/>
    </location>
</feature>
<feature type="region of interest" description="Disordered" evidence="1">
    <location>
        <begin position="53"/>
        <end position="90"/>
    </location>
</feature>